<feature type="domain" description="HTH cro/C1-type" evidence="1">
    <location>
        <begin position="6"/>
        <end position="61"/>
    </location>
</feature>
<dbReference type="PATRIC" id="fig|331679.3.peg.1177"/>
<protein>
    <recommendedName>
        <fullName evidence="1">HTH cro/C1-type domain-containing protein</fullName>
    </recommendedName>
</protein>
<reference evidence="2 3" key="1">
    <citation type="journal article" date="2015" name="Genome Announc.">
        <title>Expanding the biotechnology potential of lactobacilli through comparative genomics of 213 strains and associated genera.</title>
        <authorList>
            <person name="Sun Z."/>
            <person name="Harris H.M."/>
            <person name="McCann A."/>
            <person name="Guo C."/>
            <person name="Argimon S."/>
            <person name="Zhang W."/>
            <person name="Yang X."/>
            <person name="Jeffery I.B."/>
            <person name="Cooney J.C."/>
            <person name="Kagawa T.F."/>
            <person name="Liu W."/>
            <person name="Song Y."/>
            <person name="Salvetti E."/>
            <person name="Wrobel A."/>
            <person name="Rasinkangas P."/>
            <person name="Parkhill J."/>
            <person name="Rea M.C."/>
            <person name="O'Sullivan O."/>
            <person name="Ritari J."/>
            <person name="Douillard F.P."/>
            <person name="Paul Ross R."/>
            <person name="Yang R."/>
            <person name="Briner A.E."/>
            <person name="Felis G.E."/>
            <person name="de Vos W.M."/>
            <person name="Barrangou R."/>
            <person name="Klaenhammer T.R."/>
            <person name="Caufield P.W."/>
            <person name="Cui Y."/>
            <person name="Zhang H."/>
            <person name="O'Toole P.W."/>
        </authorList>
    </citation>
    <scope>NUCLEOTIDE SEQUENCE [LARGE SCALE GENOMIC DNA]</scope>
    <source>
        <strain evidence="2 3">DSM 18001</strain>
    </source>
</reference>
<dbReference type="InterPro" id="IPR001387">
    <property type="entry name" value="Cro/C1-type_HTH"/>
</dbReference>
<sequence length="188" mass="21241">MLANRLNILLAERQLTNKQVVNDTGISRNTISNIVNNPNANISNETIDVLCNYLEISPSDFFEYAPFLIDFEYKVTVPISSYSNNSYPLIRLNITSGASELTCDFIYEFDPSDDSNILATEGDGYFKKIYDTLPLSFKTHVINQIIDGAKKFITTKNVHGFKKGDTFKISIDGLDSNGYDVMHKRFIL</sequence>
<organism evidence="2 3">
    <name type="scientific">Pediococcus stilesii</name>
    <dbReference type="NCBI Taxonomy" id="331679"/>
    <lineage>
        <taxon>Bacteria</taxon>
        <taxon>Bacillati</taxon>
        <taxon>Bacillota</taxon>
        <taxon>Bacilli</taxon>
        <taxon>Lactobacillales</taxon>
        <taxon>Lactobacillaceae</taxon>
        <taxon>Pediococcus</taxon>
    </lineage>
</organism>
<dbReference type="EMBL" id="JQBX01000033">
    <property type="protein sequence ID" value="KRN92512.1"/>
    <property type="molecule type" value="Genomic_DNA"/>
</dbReference>
<dbReference type="CDD" id="cd00093">
    <property type="entry name" value="HTH_XRE"/>
    <property type="match status" value="1"/>
</dbReference>
<dbReference type="InterPro" id="IPR010982">
    <property type="entry name" value="Lambda_DNA-bd_dom_sf"/>
</dbReference>
<dbReference type="Gene3D" id="1.10.260.40">
    <property type="entry name" value="lambda repressor-like DNA-binding domains"/>
    <property type="match status" value="1"/>
</dbReference>
<evidence type="ECO:0000259" key="1">
    <source>
        <dbReference type="PROSITE" id="PS50943"/>
    </source>
</evidence>
<dbReference type="GO" id="GO:0003677">
    <property type="term" value="F:DNA binding"/>
    <property type="evidence" value="ECO:0007669"/>
    <property type="project" value="InterPro"/>
</dbReference>
<dbReference type="Proteomes" id="UP000051859">
    <property type="component" value="Unassembled WGS sequence"/>
</dbReference>
<dbReference type="RefSeq" id="WP_057804376.1">
    <property type="nucleotide sequence ID" value="NZ_JQBX01000033.1"/>
</dbReference>
<evidence type="ECO:0000313" key="3">
    <source>
        <dbReference type="Proteomes" id="UP000051859"/>
    </source>
</evidence>
<name>A0A0R2KSU7_9LACO</name>
<comment type="caution">
    <text evidence="2">The sequence shown here is derived from an EMBL/GenBank/DDBJ whole genome shotgun (WGS) entry which is preliminary data.</text>
</comment>
<evidence type="ECO:0000313" key="2">
    <source>
        <dbReference type="EMBL" id="KRN92512.1"/>
    </source>
</evidence>
<dbReference type="Pfam" id="PF13443">
    <property type="entry name" value="HTH_26"/>
    <property type="match status" value="1"/>
</dbReference>
<dbReference type="SUPFAM" id="SSF47413">
    <property type="entry name" value="lambda repressor-like DNA-binding domains"/>
    <property type="match status" value="1"/>
</dbReference>
<gene>
    <name evidence="2" type="ORF">IV81_GL001157</name>
</gene>
<proteinExistence type="predicted"/>
<keyword evidence="3" id="KW-1185">Reference proteome</keyword>
<accession>A0A0R2KSU7</accession>
<dbReference type="STRING" id="331679.IV81_GL001157"/>
<dbReference type="SMART" id="SM00530">
    <property type="entry name" value="HTH_XRE"/>
    <property type="match status" value="1"/>
</dbReference>
<dbReference type="PROSITE" id="PS50943">
    <property type="entry name" value="HTH_CROC1"/>
    <property type="match status" value="1"/>
</dbReference>
<dbReference type="AlphaFoldDB" id="A0A0R2KSU7"/>